<dbReference type="SUPFAM" id="SSF52218">
    <property type="entry name" value="Flavoproteins"/>
    <property type="match status" value="1"/>
</dbReference>
<comment type="cofactor">
    <cofactor evidence="1">
        <name>FMN</name>
        <dbReference type="ChEBI" id="CHEBI:58210"/>
    </cofactor>
</comment>
<gene>
    <name evidence="14" type="primary">cypB</name>
    <name evidence="14" type="ORF">SPIL2461_LOCUS15755</name>
</gene>
<evidence type="ECO:0000313" key="14">
    <source>
        <dbReference type="EMBL" id="CAE7591492.1"/>
    </source>
</evidence>
<dbReference type="OrthoDB" id="1470350at2759"/>
<keyword evidence="6" id="KW-0274">FAD</keyword>
<dbReference type="Gene3D" id="1.20.990.10">
    <property type="entry name" value="NADPH-cytochrome p450 Reductase, Chain A, domain 3"/>
    <property type="match status" value="1"/>
</dbReference>
<sequence length="985" mass="107502">MTADAVVTCSMGLDMRNVERLGAKQPPHTFVDNFRIGLGVSTGSINAKSEYGWKRHLPFFDAAAKLVKKYRSAKADMQKQVEDMVEATREGEMGGENSIIRAMLEDKTGDGKHIRYGALYGHVVNLMIAGHETTAATLGFTMQLLAEHPEYEARALQEVREILQGRTEPTVDDVPKLQFVEQCFREALRLYSPVTSLTRDSAYDTLLGGHRVYQGQRIVVITRALHTNPEYWGGKFGDPLSFSPDRFTPDAVKERHPNAYHPWGFATRSCIGSQFALFEAKTFLASMLLHFRLEGIPGYKIVASTHAGGAAPSPKDLAFILYPRPGGPLWTDSGLMRRLPALGPESPKAQKASPGTIEGTNGRKETKDSPMMKVLYGSNAGSSQEFATQVVASAGKAGFQASLESLDAAVAAGSIVPDGRTVIVVTATYNGLPPDNAVAFKEWLLKQKEGALEGLQFAVFGVGNSQWHTYQQFPREVDASLHSCGAKRVCSLGACDVDSASFDSDFEDWLANLLQRIGGATATDVAAADDDAGKDEFVLEDGPLDKISVSADVKGGLAAINDAMKSVSKLLGETNPPPSRNLPLEVALPSRELCKKADARSVRHVTLKLPENHPGYQPGDHLEVLPPNDPALVKMVLEALQLREDAAVRWNLHKVEKKWRNVNLGKDARWWEKLPPVHLTAGLVLRYFPDLASPPGRKACAALAQLAKSPAKDELTLLGSDAEQHKLKVTSIQLSLAELIHKYRAELECQVGDILMIAKPLAPRRYSVSSNPESLQDKRFVTVTVGQVVYTTGTGRVHRGLASTQLGNMAVGEAIPGNVKTMQSNFHLPEDRSAPIIMVGPGTGLAPMMGFLQQREALLKKGIKVGHATLFFGCRARDEDYLYQEELQGHLQSGALSKLHVAFSRESGQKVYVQDKIWEEREAVWKLLQDPKCTVFICGDARAMAPDVKRAFQKVVESGGKSSSSAANMIATMVESGRYIEDVWA</sequence>
<keyword evidence="5" id="KW-0288">FMN</keyword>
<dbReference type="InterPro" id="IPR039261">
    <property type="entry name" value="FNR_nucleotide-bd"/>
</dbReference>
<dbReference type="EMBL" id="CAJNIZ010039557">
    <property type="protein sequence ID" value="CAE7591492.1"/>
    <property type="molecule type" value="Genomic_DNA"/>
</dbReference>
<evidence type="ECO:0000256" key="5">
    <source>
        <dbReference type="ARBA" id="ARBA00022643"/>
    </source>
</evidence>
<evidence type="ECO:0000256" key="3">
    <source>
        <dbReference type="ARBA" id="ARBA00010018"/>
    </source>
</evidence>
<dbReference type="InterPro" id="IPR017927">
    <property type="entry name" value="FAD-bd_FR_type"/>
</dbReference>
<dbReference type="Pfam" id="PF00067">
    <property type="entry name" value="p450"/>
    <property type="match status" value="1"/>
</dbReference>
<dbReference type="PRINTS" id="PR00369">
    <property type="entry name" value="FLAVODOXIN"/>
</dbReference>
<dbReference type="PRINTS" id="PR00371">
    <property type="entry name" value="FPNCR"/>
</dbReference>
<dbReference type="GO" id="GO:0003958">
    <property type="term" value="F:NADPH-hemoprotein reductase activity"/>
    <property type="evidence" value="ECO:0007669"/>
    <property type="project" value="UniProtKB-EC"/>
</dbReference>
<evidence type="ECO:0000259" key="12">
    <source>
        <dbReference type="PROSITE" id="PS50902"/>
    </source>
</evidence>
<evidence type="ECO:0000256" key="6">
    <source>
        <dbReference type="ARBA" id="ARBA00022827"/>
    </source>
</evidence>
<dbReference type="InterPro" id="IPR036396">
    <property type="entry name" value="Cyt_P450_sf"/>
</dbReference>
<dbReference type="GO" id="GO:0010181">
    <property type="term" value="F:FMN binding"/>
    <property type="evidence" value="ECO:0007669"/>
    <property type="project" value="InterPro"/>
</dbReference>
<feature type="domain" description="Flavodoxin-like" evidence="12">
    <location>
        <begin position="372"/>
        <end position="514"/>
    </location>
</feature>
<evidence type="ECO:0000256" key="10">
    <source>
        <dbReference type="ARBA" id="ARBA00049342"/>
    </source>
</evidence>
<dbReference type="InterPro" id="IPR017938">
    <property type="entry name" value="Riboflavin_synthase-like_b-brl"/>
</dbReference>
<comment type="cofactor">
    <cofactor evidence="2">
        <name>FAD</name>
        <dbReference type="ChEBI" id="CHEBI:57692"/>
    </cofactor>
</comment>
<dbReference type="PROSITE" id="PS51384">
    <property type="entry name" value="FAD_FR"/>
    <property type="match status" value="1"/>
</dbReference>
<dbReference type="InterPro" id="IPR001128">
    <property type="entry name" value="Cyt_P450"/>
</dbReference>
<dbReference type="InterPro" id="IPR008254">
    <property type="entry name" value="Flavodoxin/NO_synth"/>
</dbReference>
<dbReference type="AlphaFoldDB" id="A0A812UPX1"/>
<dbReference type="PROSITE" id="PS50902">
    <property type="entry name" value="FLAVODOXIN_LIKE"/>
    <property type="match status" value="1"/>
</dbReference>
<dbReference type="SUPFAM" id="SSF63380">
    <property type="entry name" value="Riboflavin synthase domain-like"/>
    <property type="match status" value="1"/>
</dbReference>
<proteinExistence type="inferred from homology"/>
<evidence type="ECO:0000256" key="8">
    <source>
        <dbReference type="ARBA" id="ARBA00023002"/>
    </source>
</evidence>
<dbReference type="InterPro" id="IPR001433">
    <property type="entry name" value="OxRdtase_FAD/NAD-bd"/>
</dbReference>
<organism evidence="14 15">
    <name type="scientific">Symbiodinium pilosum</name>
    <name type="common">Dinoflagellate</name>
    <dbReference type="NCBI Taxonomy" id="2952"/>
    <lineage>
        <taxon>Eukaryota</taxon>
        <taxon>Sar</taxon>
        <taxon>Alveolata</taxon>
        <taxon>Dinophyceae</taxon>
        <taxon>Suessiales</taxon>
        <taxon>Symbiodiniaceae</taxon>
        <taxon>Symbiodinium</taxon>
    </lineage>
</organism>
<feature type="region of interest" description="Disordered" evidence="11">
    <location>
        <begin position="342"/>
        <end position="366"/>
    </location>
</feature>
<evidence type="ECO:0000259" key="13">
    <source>
        <dbReference type="PROSITE" id="PS51384"/>
    </source>
</evidence>
<dbReference type="GO" id="GO:0016705">
    <property type="term" value="F:oxidoreductase activity, acting on paired donors, with incorporation or reduction of molecular oxygen"/>
    <property type="evidence" value="ECO:0007669"/>
    <property type="project" value="InterPro"/>
</dbReference>
<dbReference type="Gene3D" id="3.40.50.80">
    <property type="entry name" value="Nucleotide-binding domain of ferredoxin-NADP reductase (FNR) module"/>
    <property type="match status" value="1"/>
</dbReference>
<evidence type="ECO:0000256" key="9">
    <source>
        <dbReference type="ARBA" id="ARBA00023797"/>
    </source>
</evidence>
<comment type="catalytic activity">
    <reaction evidence="10">
        <text>2 oxidized [cytochrome P450] + NADPH = 2 reduced [cytochrome P450] + NADP(+) + H(+)</text>
        <dbReference type="Rhea" id="RHEA:24040"/>
        <dbReference type="Rhea" id="RHEA-COMP:14627"/>
        <dbReference type="Rhea" id="RHEA-COMP:14628"/>
        <dbReference type="ChEBI" id="CHEBI:15378"/>
        <dbReference type="ChEBI" id="CHEBI:55376"/>
        <dbReference type="ChEBI" id="CHEBI:57783"/>
        <dbReference type="ChEBI" id="CHEBI:58349"/>
        <dbReference type="ChEBI" id="CHEBI:60344"/>
        <dbReference type="EC" id="1.6.2.4"/>
    </reaction>
</comment>
<dbReference type="SUPFAM" id="SSF52343">
    <property type="entry name" value="Ferredoxin reductase-like, C-terminal NADP-linked domain"/>
    <property type="match status" value="1"/>
</dbReference>
<dbReference type="InterPro" id="IPR023173">
    <property type="entry name" value="NADPH_Cyt_P450_Rdtase_alpha"/>
</dbReference>
<dbReference type="PANTHER" id="PTHR19384">
    <property type="entry name" value="NITRIC OXIDE SYNTHASE-RELATED"/>
    <property type="match status" value="1"/>
</dbReference>
<dbReference type="SUPFAM" id="SSF48264">
    <property type="entry name" value="Cytochrome P450"/>
    <property type="match status" value="1"/>
</dbReference>
<keyword evidence="4" id="KW-0285">Flavoprotein</keyword>
<dbReference type="InterPro" id="IPR003097">
    <property type="entry name" value="CysJ-like_FAD-binding"/>
</dbReference>
<dbReference type="GO" id="GO:0004497">
    <property type="term" value="F:monooxygenase activity"/>
    <property type="evidence" value="ECO:0007669"/>
    <property type="project" value="InterPro"/>
</dbReference>
<dbReference type="InterPro" id="IPR001709">
    <property type="entry name" value="Flavoprot_Pyr_Nucl_cyt_Rdtase"/>
</dbReference>
<comment type="similarity">
    <text evidence="3">In the N-terminal section; belongs to the cytochrome P450 family.</text>
</comment>
<dbReference type="Pfam" id="PF00175">
    <property type="entry name" value="NAD_binding_1"/>
    <property type="match status" value="1"/>
</dbReference>
<dbReference type="GO" id="GO:0020037">
    <property type="term" value="F:heme binding"/>
    <property type="evidence" value="ECO:0007669"/>
    <property type="project" value="InterPro"/>
</dbReference>
<dbReference type="GO" id="GO:0050660">
    <property type="term" value="F:flavin adenine dinucleotide binding"/>
    <property type="evidence" value="ECO:0007669"/>
    <property type="project" value="TreeGrafter"/>
</dbReference>
<dbReference type="Gene3D" id="3.40.50.360">
    <property type="match status" value="1"/>
</dbReference>
<evidence type="ECO:0000256" key="7">
    <source>
        <dbReference type="ARBA" id="ARBA00022857"/>
    </source>
</evidence>
<dbReference type="GO" id="GO:0005829">
    <property type="term" value="C:cytosol"/>
    <property type="evidence" value="ECO:0007669"/>
    <property type="project" value="TreeGrafter"/>
</dbReference>
<keyword evidence="8" id="KW-0560">Oxidoreductase</keyword>
<keyword evidence="15" id="KW-1185">Reference proteome</keyword>
<comment type="caution">
    <text evidence="14">The sequence shown here is derived from an EMBL/GenBank/DDBJ whole genome shotgun (WGS) entry which is preliminary data.</text>
</comment>
<feature type="domain" description="FAD-binding FR-type" evidence="13">
    <location>
        <begin position="579"/>
        <end position="829"/>
    </location>
</feature>
<accession>A0A812UPX1</accession>
<protein>
    <recommendedName>
        <fullName evidence="9">NADPH--hemoprotein reductase</fullName>
        <ecNumber evidence="9">1.6.2.4</ecNumber>
    </recommendedName>
</protein>
<dbReference type="FunFam" id="3.40.50.80:FF:000001">
    <property type="entry name" value="NADPH--cytochrome P450 reductase 1"/>
    <property type="match status" value="1"/>
</dbReference>
<dbReference type="Pfam" id="PF00258">
    <property type="entry name" value="Flavodoxin_1"/>
    <property type="match status" value="1"/>
</dbReference>
<evidence type="ECO:0000256" key="1">
    <source>
        <dbReference type="ARBA" id="ARBA00001917"/>
    </source>
</evidence>
<dbReference type="PANTHER" id="PTHR19384:SF17">
    <property type="entry name" value="NADPH--CYTOCHROME P450 REDUCTASE"/>
    <property type="match status" value="1"/>
</dbReference>
<dbReference type="Gene3D" id="2.40.30.10">
    <property type="entry name" value="Translation factors"/>
    <property type="match status" value="1"/>
</dbReference>
<dbReference type="Gene3D" id="1.10.630.10">
    <property type="entry name" value="Cytochrome P450"/>
    <property type="match status" value="1"/>
</dbReference>
<dbReference type="Pfam" id="PF00667">
    <property type="entry name" value="FAD_binding_1"/>
    <property type="match status" value="1"/>
</dbReference>
<evidence type="ECO:0000256" key="4">
    <source>
        <dbReference type="ARBA" id="ARBA00022630"/>
    </source>
</evidence>
<name>A0A812UPX1_SYMPI</name>
<keyword evidence="7" id="KW-0521">NADP</keyword>
<reference evidence="14" key="1">
    <citation type="submission" date="2021-02" db="EMBL/GenBank/DDBJ databases">
        <authorList>
            <person name="Dougan E. K."/>
            <person name="Rhodes N."/>
            <person name="Thang M."/>
            <person name="Chan C."/>
        </authorList>
    </citation>
    <scope>NUCLEOTIDE SEQUENCE</scope>
</reference>
<evidence type="ECO:0000256" key="2">
    <source>
        <dbReference type="ARBA" id="ARBA00001974"/>
    </source>
</evidence>
<dbReference type="GO" id="GO:0005506">
    <property type="term" value="F:iron ion binding"/>
    <property type="evidence" value="ECO:0007669"/>
    <property type="project" value="InterPro"/>
</dbReference>
<evidence type="ECO:0000256" key="11">
    <source>
        <dbReference type="SAM" id="MobiDB-lite"/>
    </source>
</evidence>
<evidence type="ECO:0000313" key="15">
    <source>
        <dbReference type="Proteomes" id="UP000649617"/>
    </source>
</evidence>
<dbReference type="Proteomes" id="UP000649617">
    <property type="component" value="Unassembled WGS sequence"/>
</dbReference>
<dbReference type="InterPro" id="IPR001094">
    <property type="entry name" value="Flavdoxin-like"/>
</dbReference>
<dbReference type="EC" id="1.6.2.4" evidence="9"/>
<dbReference type="InterPro" id="IPR029039">
    <property type="entry name" value="Flavoprotein-like_sf"/>
</dbReference>